<dbReference type="EC" id="3.1.6.6" evidence="2"/>
<evidence type="ECO:0000313" key="2">
    <source>
        <dbReference type="EMBL" id="UQZ86854.1"/>
    </source>
</evidence>
<proteinExistence type="predicted"/>
<dbReference type="CDD" id="cd16037">
    <property type="entry name" value="sulfatase_like"/>
    <property type="match status" value="1"/>
</dbReference>
<dbReference type="GO" id="GO:0047753">
    <property type="term" value="F:choline-sulfatase activity"/>
    <property type="evidence" value="ECO:0007669"/>
    <property type="project" value="UniProtKB-EC"/>
</dbReference>
<dbReference type="PANTHER" id="PTHR46615:SF1">
    <property type="entry name" value="ARYLSULFATASE K"/>
    <property type="match status" value="1"/>
</dbReference>
<dbReference type="InterPro" id="IPR000917">
    <property type="entry name" value="Sulfatase_N"/>
</dbReference>
<dbReference type="SUPFAM" id="SSF53649">
    <property type="entry name" value="Alkaline phosphatase-like"/>
    <property type="match status" value="1"/>
</dbReference>
<dbReference type="Proteomes" id="UP001057134">
    <property type="component" value="Chromosome"/>
</dbReference>
<organism evidence="2 3">
    <name type="scientific">Paenibacillus konkukensis</name>
    <dbReference type="NCBI Taxonomy" id="2020716"/>
    <lineage>
        <taxon>Bacteria</taxon>
        <taxon>Bacillati</taxon>
        <taxon>Bacillota</taxon>
        <taxon>Bacilli</taxon>
        <taxon>Bacillales</taxon>
        <taxon>Paenibacillaceae</taxon>
        <taxon>Paenibacillus</taxon>
    </lineage>
</organism>
<evidence type="ECO:0000313" key="3">
    <source>
        <dbReference type="Proteomes" id="UP001057134"/>
    </source>
</evidence>
<keyword evidence="3" id="KW-1185">Reference proteome</keyword>
<reference evidence="2" key="1">
    <citation type="submission" date="2018-02" db="EMBL/GenBank/DDBJ databases">
        <authorList>
            <person name="Kim S.-K."/>
            <person name="Jung H.-I."/>
            <person name="Lee S.-W."/>
        </authorList>
    </citation>
    <scope>NUCLEOTIDE SEQUENCE</scope>
    <source>
        <strain evidence="2">SK3146</strain>
    </source>
</reference>
<sequence length="481" mass="54898">MNIVIIMSDEHSQEVMGCSGHPLVQTPVLDRLAAEGTRFTNCYTNCPVCTPARASFFTSKYVNELGTWDNATPYDGKVKGISAYLAEHGRELHSFGKLDFHPEGHYEGLIAPRPGFRRNIDTGAYFRDTCEPKPKVEERYRNIGIRSKGTNDQRIRDEAIEWLKQRKVQAAPWVMYVGFSHPHFPFFVKQEHWDTYDPLVQQIPEATKGPFDELNEPLQAMRRYFRCDAADEETIRRAHVGYFSLTTELDENIGDIVSALEELEMYDDTLIIYTSDHGEQLGNHGLWFKCCMYEESAHIPLIMKGPGVKKGATADTLVSLVDLFPTLCEALALPVPEGVQGRSLWRLATGRADVERSDFVFSEYHAHGMPVGMYMIRWDRWKYVHFNGYTPQLFDLENDPEEMFNQAEAVPMSDEAKRALEACERRLRSVCDPEETELRAKSFQARMKERLGIAEFTTGDPKSSGFVNPNYPVPFPEAKAH</sequence>
<reference evidence="2" key="2">
    <citation type="journal article" date="2021" name="J Anim Sci Technol">
        <title>Complete genome sequence of Paenibacillus konkukensis sp. nov. SK3146 as a potential probiotic strain.</title>
        <authorList>
            <person name="Jung H.I."/>
            <person name="Park S."/>
            <person name="Niu K.M."/>
            <person name="Lee S.W."/>
            <person name="Kothari D."/>
            <person name="Yi K.J."/>
            <person name="Kim S.K."/>
        </authorList>
    </citation>
    <scope>NUCLEOTIDE SEQUENCE</scope>
    <source>
        <strain evidence="2">SK3146</strain>
    </source>
</reference>
<dbReference type="EMBL" id="CP027059">
    <property type="protein sequence ID" value="UQZ86854.1"/>
    <property type="molecule type" value="Genomic_DNA"/>
</dbReference>
<dbReference type="InterPro" id="IPR051849">
    <property type="entry name" value="GAG-degrading_sulfatase"/>
</dbReference>
<dbReference type="PANTHER" id="PTHR46615">
    <property type="entry name" value="ARYLSULFATASE K"/>
    <property type="match status" value="1"/>
</dbReference>
<evidence type="ECO:0000259" key="1">
    <source>
        <dbReference type="Pfam" id="PF00884"/>
    </source>
</evidence>
<gene>
    <name evidence="2" type="primary">betC_12</name>
    <name evidence="2" type="ORF">SK3146_06147</name>
</gene>
<accession>A0ABY4RYP9</accession>
<keyword evidence="2" id="KW-0378">Hydrolase</keyword>
<feature type="domain" description="Sulfatase N-terminal" evidence="1">
    <location>
        <begin position="2"/>
        <end position="331"/>
    </location>
</feature>
<dbReference type="Gene3D" id="3.40.720.10">
    <property type="entry name" value="Alkaline Phosphatase, subunit A"/>
    <property type="match status" value="1"/>
</dbReference>
<dbReference type="InterPro" id="IPR017850">
    <property type="entry name" value="Alkaline_phosphatase_core_sf"/>
</dbReference>
<name>A0ABY4RYP9_9BACL</name>
<protein>
    <submittedName>
        <fullName evidence="2">Choline-sulfatase</fullName>
        <ecNumber evidence="2">3.1.6.6</ecNumber>
    </submittedName>
</protein>
<dbReference type="Pfam" id="PF00884">
    <property type="entry name" value="Sulfatase"/>
    <property type="match status" value="1"/>
</dbReference>